<keyword evidence="2" id="KW-0964">Secreted</keyword>
<dbReference type="PANTHER" id="PTHR22923:SF102">
    <property type="entry name" value="CEREBELLIN 13-RELATED"/>
    <property type="match status" value="1"/>
</dbReference>
<dbReference type="PROSITE" id="PS50871">
    <property type="entry name" value="C1Q"/>
    <property type="match status" value="1"/>
</dbReference>
<sequence>MKSVLFLLLFFSVSWGQLEASVSQEDLRTEEDMRTVEDDNVPPKLPVLWDELRGLKDLVLSVKAVEVEQRQAIRSLETRLRDGELEDWTQRRSLDGLEETVEQQKEELRRTMEMNSDMRRKLEEQIKVRAVEFSSEVSTLHFRLNASERSMDDLKKKNSALAAELPFLQTRLRASENTVEQLRRKSTVLSVRLCNAESLMEELMRQTSVFLTSNSSSQTETELEELNSNTQVSVLQSRLNSLEKKLNSSAERDKPSLIRVQDDAVKQLQVRLNSAETQIHQLQTDRSDQTSTLMKLQRKVNTTESLLDTMNTALEVRLSVSEKHMEDLKTENTVQSVQLSLMESRLTDSHNKTKELEVRLRVSDKQLEDVKTENTVLSFRLNETDDRLTNTNSGDLKVAFSAGLTDSGSVGPFDEETTLIFSKTITNIGQAYNQTAGVFTAPVRGLYFFSFTAADYLKGYMGLHLYRNNQPVVFSLVLNDHGGYASTSGGVALQLEEGDGVRLSLPASYRLYDDSRNFSVFSGFLLFPL</sequence>
<organism evidence="7 8">
    <name type="scientific">Zoarces viviparus</name>
    <name type="common">Viviparous eelpout</name>
    <name type="synonym">Blennius viviparus</name>
    <dbReference type="NCBI Taxonomy" id="48416"/>
    <lineage>
        <taxon>Eukaryota</taxon>
        <taxon>Metazoa</taxon>
        <taxon>Chordata</taxon>
        <taxon>Craniata</taxon>
        <taxon>Vertebrata</taxon>
        <taxon>Euteleostomi</taxon>
        <taxon>Actinopterygii</taxon>
        <taxon>Neopterygii</taxon>
        <taxon>Teleostei</taxon>
        <taxon>Neoteleostei</taxon>
        <taxon>Acanthomorphata</taxon>
        <taxon>Eupercaria</taxon>
        <taxon>Perciformes</taxon>
        <taxon>Cottioidei</taxon>
        <taxon>Zoarcales</taxon>
        <taxon>Zoarcidae</taxon>
        <taxon>Zoarcinae</taxon>
        <taxon>Zoarces</taxon>
    </lineage>
</organism>
<dbReference type="AlphaFoldDB" id="A0AAW1FI52"/>
<comment type="subcellular location">
    <subcellularLocation>
        <location evidence="1">Secreted</location>
    </subcellularLocation>
</comment>
<feature type="signal peptide" evidence="5">
    <location>
        <begin position="1"/>
        <end position="20"/>
    </location>
</feature>
<feature type="coiled-coil region" evidence="4">
    <location>
        <begin position="232"/>
        <end position="285"/>
    </location>
</feature>
<dbReference type="Pfam" id="PF00386">
    <property type="entry name" value="C1q"/>
    <property type="match status" value="1"/>
</dbReference>
<keyword evidence="3 5" id="KW-0732">Signal</keyword>
<evidence type="ECO:0000313" key="7">
    <source>
        <dbReference type="EMBL" id="KAK9534319.1"/>
    </source>
</evidence>
<comment type="caution">
    <text evidence="7">The sequence shown here is derived from an EMBL/GenBank/DDBJ whole genome shotgun (WGS) entry which is preliminary data.</text>
</comment>
<reference evidence="7 8" key="1">
    <citation type="journal article" date="2024" name="Genome Biol. Evol.">
        <title>Chromosome-level genome assembly of the viviparous eelpout Zoarces viviparus.</title>
        <authorList>
            <person name="Fuhrmann N."/>
            <person name="Brasseur M.V."/>
            <person name="Bakowski C.E."/>
            <person name="Podsiadlowski L."/>
            <person name="Prost S."/>
            <person name="Krehenwinkel H."/>
            <person name="Mayer C."/>
        </authorList>
    </citation>
    <scope>NUCLEOTIDE SEQUENCE [LARGE SCALE GENOMIC DNA]</scope>
    <source>
        <strain evidence="7">NO-MEL_2022_Ind0_liver</strain>
    </source>
</reference>
<dbReference type="EMBL" id="JBCEZU010000067">
    <property type="protein sequence ID" value="KAK9534319.1"/>
    <property type="molecule type" value="Genomic_DNA"/>
</dbReference>
<evidence type="ECO:0000256" key="2">
    <source>
        <dbReference type="ARBA" id="ARBA00022525"/>
    </source>
</evidence>
<proteinExistence type="predicted"/>
<keyword evidence="8" id="KW-1185">Reference proteome</keyword>
<dbReference type="SMART" id="SM00110">
    <property type="entry name" value="C1Q"/>
    <property type="match status" value="1"/>
</dbReference>
<evidence type="ECO:0000256" key="1">
    <source>
        <dbReference type="ARBA" id="ARBA00004613"/>
    </source>
</evidence>
<dbReference type="PANTHER" id="PTHR22923">
    <property type="entry name" value="CEREBELLIN-RELATED"/>
    <property type="match status" value="1"/>
</dbReference>
<accession>A0AAW1FI52</accession>
<evidence type="ECO:0000259" key="6">
    <source>
        <dbReference type="PROSITE" id="PS50871"/>
    </source>
</evidence>
<dbReference type="InterPro" id="IPR008983">
    <property type="entry name" value="Tumour_necrosis_fac-like_dom"/>
</dbReference>
<keyword evidence="4" id="KW-0175">Coiled coil</keyword>
<dbReference type="Gene3D" id="2.60.120.40">
    <property type="match status" value="1"/>
</dbReference>
<gene>
    <name evidence="7" type="ORF">VZT92_009367</name>
</gene>
<dbReference type="InterPro" id="IPR001073">
    <property type="entry name" value="C1q_dom"/>
</dbReference>
<protein>
    <recommendedName>
        <fullName evidence="6">C1q domain-containing protein</fullName>
    </recommendedName>
</protein>
<dbReference type="SUPFAM" id="SSF49842">
    <property type="entry name" value="TNF-like"/>
    <property type="match status" value="1"/>
</dbReference>
<evidence type="ECO:0000313" key="8">
    <source>
        <dbReference type="Proteomes" id="UP001488805"/>
    </source>
</evidence>
<name>A0AAW1FI52_ZOAVI</name>
<dbReference type="SUPFAM" id="SSF57997">
    <property type="entry name" value="Tropomyosin"/>
    <property type="match status" value="1"/>
</dbReference>
<evidence type="ECO:0000256" key="3">
    <source>
        <dbReference type="ARBA" id="ARBA00022729"/>
    </source>
</evidence>
<feature type="domain" description="C1q" evidence="6">
    <location>
        <begin position="393"/>
        <end position="529"/>
    </location>
</feature>
<evidence type="ECO:0000256" key="4">
    <source>
        <dbReference type="SAM" id="Coils"/>
    </source>
</evidence>
<dbReference type="PRINTS" id="PR00007">
    <property type="entry name" value="COMPLEMNTC1Q"/>
</dbReference>
<dbReference type="Proteomes" id="UP001488805">
    <property type="component" value="Unassembled WGS sequence"/>
</dbReference>
<feature type="coiled-coil region" evidence="4">
    <location>
        <begin position="94"/>
        <end position="185"/>
    </location>
</feature>
<dbReference type="InterPro" id="IPR050822">
    <property type="entry name" value="Cerebellin_Synaptic_Org"/>
</dbReference>
<dbReference type="GO" id="GO:0005576">
    <property type="term" value="C:extracellular region"/>
    <property type="evidence" value="ECO:0007669"/>
    <property type="project" value="UniProtKB-SubCell"/>
</dbReference>
<evidence type="ECO:0000256" key="5">
    <source>
        <dbReference type="SAM" id="SignalP"/>
    </source>
</evidence>
<feature type="chain" id="PRO_5043743781" description="C1q domain-containing protein" evidence="5">
    <location>
        <begin position="21"/>
        <end position="529"/>
    </location>
</feature>